<dbReference type="Proteomes" id="UP000008461">
    <property type="component" value="Chromosome"/>
</dbReference>
<keyword evidence="2" id="KW-1185">Reference proteome</keyword>
<proteinExistence type="predicted"/>
<sequence>MLPEIRKRYNDSFSEETYAVFVEQINHDFPNTLEFRVAETPTFIPKVLTKKLIQAGEDIIDVMVQPDFKAKTERAIPVDQRVPNEDDICSLLTLDFAVCKDEHGEPTPQLIEMQGFATLYGYQAYIGDMYKRFFYFPDGFSEYFHGLDREGYLAELHKVFIGDGNAENTILLEIYPEIQKTRIDFAVTKDLLGIEAVCLTKVRKEGRNLYYEKDGRKIAIQRIYNRVIVDDLQNYPDLVTEFKLTDDVDVEWIAHPNWFFRASKFTLPLLNSPFVPKSYFLHELAEYPADLENYVLKPLFSFAGTGVKLHINREDLDAIPDKENFLLQRKVNYEPVVESPTGGVKVEIRLMYVWHRGEARPKLLTNLSRMSKGEMIGVRFNKDFDWVGGNICFFEV</sequence>
<dbReference type="RefSeq" id="WP_013768136.1">
    <property type="nucleotide sequence ID" value="NC_015510.1"/>
</dbReference>
<evidence type="ECO:0000313" key="2">
    <source>
        <dbReference type="Proteomes" id="UP000008461"/>
    </source>
</evidence>
<organism evidence="1 2">
    <name type="scientific">Haliscomenobacter hydrossis (strain ATCC 27775 / DSM 1100 / LMG 10767 / O)</name>
    <dbReference type="NCBI Taxonomy" id="760192"/>
    <lineage>
        <taxon>Bacteria</taxon>
        <taxon>Pseudomonadati</taxon>
        <taxon>Bacteroidota</taxon>
        <taxon>Saprospiria</taxon>
        <taxon>Saprospirales</taxon>
        <taxon>Haliscomenobacteraceae</taxon>
        <taxon>Haliscomenobacter</taxon>
    </lineage>
</organism>
<reference key="2">
    <citation type="submission" date="2011-04" db="EMBL/GenBank/DDBJ databases">
        <title>Complete sequence of chromosome of Haliscomenobacter hydrossis DSM 1100.</title>
        <authorList>
            <consortium name="US DOE Joint Genome Institute (JGI-PGF)"/>
            <person name="Lucas S."/>
            <person name="Han J."/>
            <person name="Lapidus A."/>
            <person name="Bruce D."/>
            <person name="Goodwin L."/>
            <person name="Pitluck S."/>
            <person name="Peters L."/>
            <person name="Kyrpides N."/>
            <person name="Mavromatis K."/>
            <person name="Ivanova N."/>
            <person name="Ovchinnikova G."/>
            <person name="Pagani I."/>
            <person name="Daligault H."/>
            <person name="Detter J.C."/>
            <person name="Han C."/>
            <person name="Land M."/>
            <person name="Hauser L."/>
            <person name="Markowitz V."/>
            <person name="Cheng J.-F."/>
            <person name="Hugenholtz P."/>
            <person name="Woyke T."/>
            <person name="Wu D."/>
            <person name="Verbarg S."/>
            <person name="Frueling A."/>
            <person name="Brambilla E."/>
            <person name="Klenk H.-P."/>
            <person name="Eisen J.A."/>
        </authorList>
    </citation>
    <scope>NUCLEOTIDE SEQUENCE</scope>
    <source>
        <strain>DSM 1100</strain>
    </source>
</reference>
<dbReference type="OrthoDB" id="108192at2"/>
<accession>F4KX07</accession>
<dbReference type="KEGG" id="hhy:Halhy_5784"/>
<dbReference type="AlphaFoldDB" id="F4KX07"/>
<protein>
    <recommendedName>
        <fullName evidence="3">Circularly permuted type 2 ATP-grasp protein</fullName>
    </recommendedName>
</protein>
<dbReference type="EMBL" id="CP002691">
    <property type="protein sequence ID" value="AEE53607.1"/>
    <property type="molecule type" value="Genomic_DNA"/>
</dbReference>
<dbReference type="STRING" id="760192.Halhy_5784"/>
<reference evidence="1 2" key="1">
    <citation type="journal article" date="2011" name="Stand. Genomic Sci.">
        <title>Complete genome sequence of Haliscomenobacter hydrossis type strain (O).</title>
        <authorList>
            <consortium name="US DOE Joint Genome Institute (JGI-PGF)"/>
            <person name="Daligault H."/>
            <person name="Lapidus A."/>
            <person name="Zeytun A."/>
            <person name="Nolan M."/>
            <person name="Lucas S."/>
            <person name="Del Rio T.G."/>
            <person name="Tice H."/>
            <person name="Cheng J.F."/>
            <person name="Tapia R."/>
            <person name="Han C."/>
            <person name="Goodwin L."/>
            <person name="Pitluck S."/>
            <person name="Liolios K."/>
            <person name="Pagani I."/>
            <person name="Ivanova N."/>
            <person name="Huntemann M."/>
            <person name="Mavromatis K."/>
            <person name="Mikhailova N."/>
            <person name="Pati A."/>
            <person name="Chen A."/>
            <person name="Palaniappan K."/>
            <person name="Land M."/>
            <person name="Hauser L."/>
            <person name="Brambilla E.M."/>
            <person name="Rohde M."/>
            <person name="Verbarg S."/>
            <person name="Goker M."/>
            <person name="Bristow J."/>
            <person name="Eisen J.A."/>
            <person name="Markowitz V."/>
            <person name="Hugenholtz P."/>
            <person name="Kyrpides N.C."/>
            <person name="Klenk H.P."/>
            <person name="Woyke T."/>
        </authorList>
    </citation>
    <scope>NUCLEOTIDE SEQUENCE [LARGE SCALE GENOMIC DNA]</scope>
    <source>
        <strain evidence="2">ATCC 27775 / DSM 1100 / LMG 10767 / O</strain>
    </source>
</reference>
<evidence type="ECO:0008006" key="3">
    <source>
        <dbReference type="Google" id="ProtNLM"/>
    </source>
</evidence>
<name>F4KX07_HALH1</name>
<gene>
    <name evidence="1" type="ordered locus">Halhy_5784</name>
</gene>
<dbReference type="eggNOG" id="COG2308">
    <property type="taxonomic scope" value="Bacteria"/>
</dbReference>
<evidence type="ECO:0000313" key="1">
    <source>
        <dbReference type="EMBL" id="AEE53607.1"/>
    </source>
</evidence>
<dbReference type="HOGENOM" id="CLU_703380_0_0_10"/>